<name>A0A845ATT9_9SPHN</name>
<reference evidence="2 3" key="1">
    <citation type="submission" date="2019-12" db="EMBL/GenBank/DDBJ databases">
        <title>Genomic-based taxomic classification of the family Erythrobacteraceae.</title>
        <authorList>
            <person name="Xu L."/>
        </authorList>
    </citation>
    <scope>NUCLEOTIDE SEQUENCE [LARGE SCALE GENOMIC DNA]</scope>
    <source>
        <strain evidence="2 3">KCTC 42453</strain>
    </source>
</reference>
<evidence type="ECO:0000313" key="2">
    <source>
        <dbReference type="EMBL" id="MXP42973.1"/>
    </source>
</evidence>
<dbReference type="InterPro" id="IPR006528">
    <property type="entry name" value="Phage_head_morphogenesis_dom"/>
</dbReference>
<sequence length="277" mass="31008">MKFSLAQLYRRTRNPRRSSVTFRPIQAPSAFATNLYQSSYLPVVKAWESALPGIVAEYERTLSDITTDAPADLRAQIGKVESDLFGLFATLGFRLERWAQTVEAFQRRRWVGAVNSATGVDISALIGPGDVRMSLQVVIERNVALVRSVSDQARTRIADAVFRGLNDRRPSREVAKEIREAVEMSRRRAKNIASDQLSKLTGQLNEERTRQSGIEEYKWVASGKVHFRENHRARDGKVFDWDNPPADGHPGQAIFCGCASRAYLDLDKILAEAAEAA</sequence>
<accession>A0A845ATT9</accession>
<keyword evidence="3" id="KW-1185">Reference proteome</keyword>
<dbReference type="OrthoDB" id="7559637at2"/>
<dbReference type="NCBIfam" id="TIGR01641">
    <property type="entry name" value="phageSPP1_gp7"/>
    <property type="match status" value="1"/>
</dbReference>
<feature type="domain" description="Phage head morphogenesis" evidence="1">
    <location>
        <begin position="156"/>
        <end position="259"/>
    </location>
</feature>
<evidence type="ECO:0000313" key="3">
    <source>
        <dbReference type="Proteomes" id="UP000431922"/>
    </source>
</evidence>
<dbReference type="AlphaFoldDB" id="A0A845ATT9"/>
<protein>
    <recommendedName>
        <fullName evidence="1">Phage head morphogenesis domain-containing protein</fullName>
    </recommendedName>
</protein>
<dbReference type="EMBL" id="WTYL01000001">
    <property type="protein sequence ID" value="MXP42973.1"/>
    <property type="molecule type" value="Genomic_DNA"/>
</dbReference>
<gene>
    <name evidence="2" type="ORF">GRI65_00720</name>
</gene>
<organism evidence="2 3">
    <name type="scientific">Allopontixanthobacter sediminis</name>
    <dbReference type="NCBI Taxonomy" id="1689985"/>
    <lineage>
        <taxon>Bacteria</taxon>
        <taxon>Pseudomonadati</taxon>
        <taxon>Pseudomonadota</taxon>
        <taxon>Alphaproteobacteria</taxon>
        <taxon>Sphingomonadales</taxon>
        <taxon>Erythrobacteraceae</taxon>
        <taxon>Allopontixanthobacter</taxon>
    </lineage>
</organism>
<proteinExistence type="predicted"/>
<dbReference type="RefSeq" id="WP_160754627.1">
    <property type="nucleotide sequence ID" value="NZ_WTYL01000001.1"/>
</dbReference>
<comment type="caution">
    <text evidence="2">The sequence shown here is derived from an EMBL/GenBank/DDBJ whole genome shotgun (WGS) entry which is preliminary data.</text>
</comment>
<evidence type="ECO:0000259" key="1">
    <source>
        <dbReference type="Pfam" id="PF04233"/>
    </source>
</evidence>
<dbReference type="Pfam" id="PF04233">
    <property type="entry name" value="Phage_Mu_F"/>
    <property type="match status" value="1"/>
</dbReference>
<dbReference type="Proteomes" id="UP000431922">
    <property type="component" value="Unassembled WGS sequence"/>
</dbReference>